<feature type="chain" id="PRO_5046353908" description="DUF1735 domain-containing protein" evidence="1">
    <location>
        <begin position="22"/>
        <end position="239"/>
    </location>
</feature>
<evidence type="ECO:0008006" key="4">
    <source>
        <dbReference type="Google" id="ProtNLM"/>
    </source>
</evidence>
<dbReference type="EMBL" id="JAVTTO010000006">
    <property type="protein sequence ID" value="MDT7833471.1"/>
    <property type="molecule type" value="Genomic_DNA"/>
</dbReference>
<organism evidence="2 3">
    <name type="scientific">Asprobacillus argus</name>
    <dbReference type="NCBI Taxonomy" id="3076534"/>
    <lineage>
        <taxon>Bacteria</taxon>
        <taxon>Pseudomonadati</taxon>
        <taxon>Bacteroidota</taxon>
        <taxon>Flavobacteriia</taxon>
        <taxon>Flavobacteriales</taxon>
        <taxon>Flavobacteriaceae</taxon>
        <taxon>Asprobacillus</taxon>
    </lineage>
</organism>
<protein>
    <recommendedName>
        <fullName evidence="4">DUF1735 domain-containing protein</fullName>
    </recommendedName>
</protein>
<reference evidence="2 3" key="1">
    <citation type="submission" date="2023-09" db="EMBL/GenBank/DDBJ databases">
        <title>Novel taxa isolated from Blanes Bay.</title>
        <authorList>
            <person name="Rey-Velasco X."/>
            <person name="Lucena T."/>
        </authorList>
    </citation>
    <scope>NUCLEOTIDE SEQUENCE [LARGE SCALE GENOMIC DNA]</scope>
    <source>
        <strain evidence="2 3">S356</strain>
    </source>
</reference>
<name>A0ABU3LID8_9FLAO</name>
<proteinExistence type="predicted"/>
<evidence type="ECO:0000313" key="2">
    <source>
        <dbReference type="EMBL" id="MDT7833471.1"/>
    </source>
</evidence>
<evidence type="ECO:0000313" key="3">
    <source>
        <dbReference type="Proteomes" id="UP001257277"/>
    </source>
</evidence>
<accession>A0ABU3LID8</accession>
<dbReference type="Proteomes" id="UP001257277">
    <property type="component" value="Unassembled WGS sequence"/>
</dbReference>
<dbReference type="RefSeq" id="WP_349242724.1">
    <property type="nucleotide sequence ID" value="NZ_JAVTTO010000006.1"/>
</dbReference>
<gene>
    <name evidence="2" type="ORF">RQM59_13880</name>
</gene>
<evidence type="ECO:0000256" key="1">
    <source>
        <dbReference type="SAM" id="SignalP"/>
    </source>
</evidence>
<comment type="caution">
    <text evidence="2">The sequence shown here is derived from an EMBL/GenBank/DDBJ whole genome shotgun (WGS) entry which is preliminary data.</text>
</comment>
<keyword evidence="3" id="KW-1185">Reference proteome</keyword>
<feature type="signal peptide" evidence="1">
    <location>
        <begin position="1"/>
        <end position="21"/>
    </location>
</feature>
<keyword evidence="1" id="KW-0732">Signal</keyword>
<sequence length="239" mass="24973">MKKITLLLFAFVAMISLNSCEDNVDPTGVNYVTFESATYNFGVDIGSSNTREIKVYTANITGSARTFTVNVVAAGTSADPASYVVPTTVSVPANSNVGSLSITISDINIGSAGQTIELAFGAESGLFPGANIVLNVAQVCPWNDVSVKLTFDQWPEEASYVLSDGTNVVDSTTAGAFATAPDNSDWTKAYCLADGTYTFTINDAYGDGGTTVDVTTANGQYSISPTSYTSTANVMFTVP</sequence>